<evidence type="ECO:0008006" key="3">
    <source>
        <dbReference type="Google" id="ProtNLM"/>
    </source>
</evidence>
<dbReference type="RefSeq" id="WP_168511605.1">
    <property type="nucleotide sequence ID" value="NZ_JAAXLS010000002.1"/>
</dbReference>
<evidence type="ECO:0000313" key="2">
    <source>
        <dbReference type="Proteomes" id="UP000715441"/>
    </source>
</evidence>
<protein>
    <recommendedName>
        <fullName evidence="3">PRC-barrel domain containing protein</fullName>
    </recommendedName>
</protein>
<organism evidence="1 2">
    <name type="scientific">Amycolatopsis acididurans</name>
    <dbReference type="NCBI Taxonomy" id="2724524"/>
    <lineage>
        <taxon>Bacteria</taxon>
        <taxon>Bacillati</taxon>
        <taxon>Actinomycetota</taxon>
        <taxon>Actinomycetes</taxon>
        <taxon>Pseudonocardiales</taxon>
        <taxon>Pseudonocardiaceae</taxon>
        <taxon>Amycolatopsis</taxon>
    </lineage>
</organism>
<name>A0ABX1IX50_9PSEU</name>
<dbReference type="EMBL" id="JAAXLS010000002">
    <property type="protein sequence ID" value="NKQ52071.1"/>
    <property type="molecule type" value="Genomic_DNA"/>
</dbReference>
<proteinExistence type="predicted"/>
<comment type="caution">
    <text evidence="1">The sequence shown here is derived from an EMBL/GenBank/DDBJ whole genome shotgun (WGS) entry which is preliminary data.</text>
</comment>
<gene>
    <name evidence="1" type="ORF">HFP15_04165</name>
</gene>
<evidence type="ECO:0000313" key="1">
    <source>
        <dbReference type="EMBL" id="NKQ52071.1"/>
    </source>
</evidence>
<sequence length="110" mass="12696">MRGVWFIGRGVVDRDGRNVGYVHDLVFRIVPGDPPRFELVGLECGKAGVGDRLGYTRDTMAGPWPLTALFRWLSRRSRFVEWSAVRRIGRERIEISKSRDELERFTEISS</sequence>
<accession>A0ABX1IX50</accession>
<reference evidence="1 2" key="1">
    <citation type="submission" date="2020-04" db="EMBL/GenBank/DDBJ databases">
        <title>Novel species.</title>
        <authorList>
            <person name="Teo W.F.A."/>
            <person name="Lipun K."/>
            <person name="Srisuk N."/>
            <person name="Duangmal K."/>
        </authorList>
    </citation>
    <scope>NUCLEOTIDE SEQUENCE [LARGE SCALE GENOMIC DNA]</scope>
    <source>
        <strain evidence="1 2">K13G38</strain>
    </source>
</reference>
<dbReference type="Proteomes" id="UP000715441">
    <property type="component" value="Unassembled WGS sequence"/>
</dbReference>
<keyword evidence="2" id="KW-1185">Reference proteome</keyword>